<keyword evidence="2" id="KW-0378">Hydrolase</keyword>
<dbReference type="PANTHER" id="PTHR45961">
    <property type="entry name" value="IP21249P"/>
    <property type="match status" value="1"/>
</dbReference>
<evidence type="ECO:0000259" key="4">
    <source>
        <dbReference type="PROSITE" id="PS50054"/>
    </source>
</evidence>
<dbReference type="AlphaFoldDB" id="A0AAV2RHU1"/>
<evidence type="ECO:0000313" key="7">
    <source>
        <dbReference type="Proteomes" id="UP001497623"/>
    </source>
</evidence>
<dbReference type="SUPFAM" id="SSF52799">
    <property type="entry name" value="(Phosphotyrosine protein) phosphatases II"/>
    <property type="match status" value="1"/>
</dbReference>
<accession>A0AAV2RHU1</accession>
<evidence type="ECO:0000256" key="1">
    <source>
        <dbReference type="ARBA" id="ARBA00008601"/>
    </source>
</evidence>
<evidence type="ECO:0000256" key="3">
    <source>
        <dbReference type="ARBA" id="ARBA00022912"/>
    </source>
</evidence>
<comment type="caution">
    <text evidence="6">The sequence shown here is derived from an EMBL/GenBank/DDBJ whole genome shotgun (WGS) entry which is preliminary data.</text>
</comment>
<dbReference type="Proteomes" id="UP001497623">
    <property type="component" value="Unassembled WGS sequence"/>
</dbReference>
<reference evidence="6 7" key="1">
    <citation type="submission" date="2024-05" db="EMBL/GenBank/DDBJ databases">
        <authorList>
            <person name="Wallberg A."/>
        </authorList>
    </citation>
    <scope>NUCLEOTIDE SEQUENCE [LARGE SCALE GENOMIC DNA]</scope>
</reference>
<name>A0AAV2RHU1_MEGNR</name>
<dbReference type="InterPro" id="IPR052103">
    <property type="entry name" value="Dual_spec_Phospatases"/>
</dbReference>
<feature type="domain" description="Tyrosine-protein phosphatase" evidence="4">
    <location>
        <begin position="41"/>
        <end position="182"/>
    </location>
</feature>
<dbReference type="InterPro" id="IPR000387">
    <property type="entry name" value="Tyr_Pase_dom"/>
</dbReference>
<evidence type="ECO:0000256" key="2">
    <source>
        <dbReference type="ARBA" id="ARBA00022801"/>
    </source>
</evidence>
<dbReference type="InterPro" id="IPR000340">
    <property type="entry name" value="Dual-sp_phosphatase_cat-dom"/>
</dbReference>
<proteinExistence type="inferred from homology"/>
<dbReference type="PROSITE" id="PS50054">
    <property type="entry name" value="TYR_PHOSPHATASE_DUAL"/>
    <property type="match status" value="1"/>
</dbReference>
<dbReference type="InterPro" id="IPR029021">
    <property type="entry name" value="Prot-tyrosine_phosphatase-like"/>
</dbReference>
<feature type="domain" description="Tyrosine specific protein phosphatases" evidence="5">
    <location>
        <begin position="102"/>
        <end position="161"/>
    </location>
</feature>
<dbReference type="PANTHER" id="PTHR45961:SF6">
    <property type="entry name" value="IP21249P"/>
    <property type="match status" value="1"/>
</dbReference>
<comment type="similarity">
    <text evidence="1">Belongs to the protein-tyrosine phosphatase family. Non-receptor class dual specificity subfamily.</text>
</comment>
<protein>
    <recommendedName>
        <fullName evidence="8">Protein-tyrosine-phosphatase</fullName>
    </recommendedName>
</protein>
<evidence type="ECO:0000313" key="6">
    <source>
        <dbReference type="EMBL" id="CAL4124209.1"/>
    </source>
</evidence>
<dbReference type="GO" id="GO:0004721">
    <property type="term" value="F:phosphoprotein phosphatase activity"/>
    <property type="evidence" value="ECO:0007669"/>
    <property type="project" value="UniProtKB-KW"/>
</dbReference>
<evidence type="ECO:0008006" key="8">
    <source>
        <dbReference type="Google" id="ProtNLM"/>
    </source>
</evidence>
<dbReference type="Pfam" id="PF00782">
    <property type="entry name" value="DSPc"/>
    <property type="match status" value="1"/>
</dbReference>
<keyword evidence="7" id="KW-1185">Reference proteome</keyword>
<dbReference type="InterPro" id="IPR020422">
    <property type="entry name" value="TYR_PHOSPHATASE_DUAL_dom"/>
</dbReference>
<feature type="non-terminal residue" evidence="6">
    <location>
        <position position="222"/>
    </location>
</feature>
<dbReference type="EMBL" id="CAXKWB010022273">
    <property type="protein sequence ID" value="CAL4124209.1"/>
    <property type="molecule type" value="Genomic_DNA"/>
</dbReference>
<organism evidence="6 7">
    <name type="scientific">Meganyctiphanes norvegica</name>
    <name type="common">Northern krill</name>
    <name type="synonym">Thysanopoda norvegica</name>
    <dbReference type="NCBI Taxonomy" id="48144"/>
    <lineage>
        <taxon>Eukaryota</taxon>
        <taxon>Metazoa</taxon>
        <taxon>Ecdysozoa</taxon>
        <taxon>Arthropoda</taxon>
        <taxon>Crustacea</taxon>
        <taxon>Multicrustacea</taxon>
        <taxon>Malacostraca</taxon>
        <taxon>Eumalacostraca</taxon>
        <taxon>Eucarida</taxon>
        <taxon>Euphausiacea</taxon>
        <taxon>Euphausiidae</taxon>
        <taxon>Meganyctiphanes</taxon>
    </lineage>
</organism>
<keyword evidence="3" id="KW-0904">Protein phosphatase</keyword>
<dbReference type="GO" id="GO:0005737">
    <property type="term" value="C:cytoplasm"/>
    <property type="evidence" value="ECO:0007669"/>
    <property type="project" value="TreeGrafter"/>
</dbReference>
<dbReference type="PROSITE" id="PS50056">
    <property type="entry name" value="TYR_PHOSPHATASE_2"/>
    <property type="match status" value="1"/>
</dbReference>
<dbReference type="SMART" id="SM00195">
    <property type="entry name" value="DSPc"/>
    <property type="match status" value="1"/>
</dbReference>
<sequence>MVPDRSLYMVSFLSLWHKKLKFGKRPPKNTKMCNNKRWELGLSQVRPWLWIGPARAATSERISSIGVKLVVWATPEAEPPNLTIENTVLRIIVKDDPSANLRIFFSMVLDAVRACRAAEGSVVFICRAGISRSASLAIISVMSEEYTDLRSAYNIVKAGRPIIRPNTGFFRQMIEYESEILGAASVKMTKSPYDEKEEVPDIYLEESSLKVSQTFSTFIPLS</sequence>
<evidence type="ECO:0000259" key="5">
    <source>
        <dbReference type="PROSITE" id="PS50056"/>
    </source>
</evidence>
<dbReference type="Gene3D" id="3.90.190.10">
    <property type="entry name" value="Protein tyrosine phosphatase superfamily"/>
    <property type="match status" value="1"/>
</dbReference>
<gene>
    <name evidence="6" type="ORF">MNOR_LOCUS24345</name>
</gene>